<protein>
    <recommendedName>
        <fullName evidence="3">Retrotransposon gag domain-containing protein</fullName>
    </recommendedName>
</protein>
<name>A0A371IFJ3_MUCPR</name>
<proteinExistence type="predicted"/>
<feature type="non-terminal residue" evidence="1">
    <location>
        <position position="1"/>
    </location>
</feature>
<dbReference type="Proteomes" id="UP000257109">
    <property type="component" value="Unassembled WGS sequence"/>
</dbReference>
<comment type="caution">
    <text evidence="1">The sequence shown here is derived from an EMBL/GenBank/DDBJ whole genome shotgun (WGS) entry which is preliminary data.</text>
</comment>
<dbReference type="EMBL" id="QJKJ01000190">
    <property type="protein sequence ID" value="RDY13829.1"/>
    <property type="molecule type" value="Genomic_DNA"/>
</dbReference>
<evidence type="ECO:0000313" key="1">
    <source>
        <dbReference type="EMBL" id="RDY13829.1"/>
    </source>
</evidence>
<evidence type="ECO:0008006" key="3">
    <source>
        <dbReference type="Google" id="ProtNLM"/>
    </source>
</evidence>
<organism evidence="1 2">
    <name type="scientific">Mucuna pruriens</name>
    <name type="common">Velvet bean</name>
    <name type="synonym">Dolichos pruriens</name>
    <dbReference type="NCBI Taxonomy" id="157652"/>
    <lineage>
        <taxon>Eukaryota</taxon>
        <taxon>Viridiplantae</taxon>
        <taxon>Streptophyta</taxon>
        <taxon>Embryophyta</taxon>
        <taxon>Tracheophyta</taxon>
        <taxon>Spermatophyta</taxon>
        <taxon>Magnoliopsida</taxon>
        <taxon>eudicotyledons</taxon>
        <taxon>Gunneridae</taxon>
        <taxon>Pentapetalae</taxon>
        <taxon>rosids</taxon>
        <taxon>fabids</taxon>
        <taxon>Fabales</taxon>
        <taxon>Fabaceae</taxon>
        <taxon>Papilionoideae</taxon>
        <taxon>50 kb inversion clade</taxon>
        <taxon>NPAAA clade</taxon>
        <taxon>indigoferoid/millettioid clade</taxon>
        <taxon>Phaseoleae</taxon>
        <taxon>Mucuna</taxon>
    </lineage>
</organism>
<dbReference type="OrthoDB" id="1745136at2759"/>
<evidence type="ECO:0000313" key="2">
    <source>
        <dbReference type="Proteomes" id="UP000257109"/>
    </source>
</evidence>
<gene>
    <name evidence="1" type="ORF">CR513_01200</name>
</gene>
<sequence length="112" mass="13116">MDTNLISKFIRYKASYLLHNDGTNNSQLFVLKKCVNNTKQASPIDLYYNILQGLWREIDIQRPNPMNCARDIQKYNSLLQEDCVYTFLDGLDDRLNKIHSDTLQTILFPTIE</sequence>
<reference evidence="1" key="1">
    <citation type="submission" date="2018-05" db="EMBL/GenBank/DDBJ databases">
        <title>Draft genome of Mucuna pruriens seed.</title>
        <authorList>
            <person name="Nnadi N.E."/>
            <person name="Vos R."/>
            <person name="Hasami M.H."/>
            <person name="Devisetty U.K."/>
            <person name="Aguiy J.C."/>
        </authorList>
    </citation>
    <scope>NUCLEOTIDE SEQUENCE [LARGE SCALE GENOMIC DNA]</scope>
    <source>
        <strain evidence="1">JCA_2017</strain>
    </source>
</reference>
<accession>A0A371IFJ3</accession>
<dbReference type="AlphaFoldDB" id="A0A371IFJ3"/>
<keyword evidence="2" id="KW-1185">Reference proteome</keyword>